<evidence type="ECO:0000313" key="2">
    <source>
        <dbReference type="Proteomes" id="UP001281410"/>
    </source>
</evidence>
<dbReference type="PANTHER" id="PTHR36030">
    <property type="entry name" value="CALMODULIN-BINDING DOMAIN-CONTAINING PROTEIN"/>
    <property type="match status" value="1"/>
</dbReference>
<reference evidence="1" key="1">
    <citation type="journal article" date="2023" name="Plant J.">
        <title>Genome sequences and population genomics provide insights into the demographic history, inbreeding, and mutation load of two 'living fossil' tree species of Dipteronia.</title>
        <authorList>
            <person name="Feng Y."/>
            <person name="Comes H.P."/>
            <person name="Chen J."/>
            <person name="Zhu S."/>
            <person name="Lu R."/>
            <person name="Zhang X."/>
            <person name="Li P."/>
            <person name="Qiu J."/>
            <person name="Olsen K.M."/>
            <person name="Qiu Y."/>
        </authorList>
    </citation>
    <scope>NUCLEOTIDE SEQUENCE</scope>
    <source>
        <strain evidence="1">NBL</strain>
    </source>
</reference>
<organism evidence="1 2">
    <name type="scientific">Dipteronia sinensis</name>
    <dbReference type="NCBI Taxonomy" id="43782"/>
    <lineage>
        <taxon>Eukaryota</taxon>
        <taxon>Viridiplantae</taxon>
        <taxon>Streptophyta</taxon>
        <taxon>Embryophyta</taxon>
        <taxon>Tracheophyta</taxon>
        <taxon>Spermatophyta</taxon>
        <taxon>Magnoliopsida</taxon>
        <taxon>eudicotyledons</taxon>
        <taxon>Gunneridae</taxon>
        <taxon>Pentapetalae</taxon>
        <taxon>rosids</taxon>
        <taxon>malvids</taxon>
        <taxon>Sapindales</taxon>
        <taxon>Sapindaceae</taxon>
        <taxon>Hippocastanoideae</taxon>
        <taxon>Acereae</taxon>
        <taxon>Dipteronia</taxon>
    </lineage>
</organism>
<sequence>METGGNYQKQRGFMKSKLARNFSRGFMKSKQASSKVSGGSATNCVSYNLNPSSMQKVAALSTANMPNSYGCFDHGGYGGDENVDMKATDFILYVQERFKQDRQVDSSNAF</sequence>
<dbReference type="EMBL" id="JANJYJ010000003">
    <property type="protein sequence ID" value="KAK3223683.1"/>
    <property type="molecule type" value="Genomic_DNA"/>
</dbReference>
<dbReference type="Proteomes" id="UP001281410">
    <property type="component" value="Unassembled WGS sequence"/>
</dbReference>
<accession>A0AAE0ATA3</accession>
<dbReference type="AlphaFoldDB" id="A0AAE0ATA3"/>
<evidence type="ECO:0000313" key="1">
    <source>
        <dbReference type="EMBL" id="KAK3223683.1"/>
    </source>
</evidence>
<proteinExistence type="predicted"/>
<keyword evidence="2" id="KW-1185">Reference proteome</keyword>
<name>A0AAE0ATA3_9ROSI</name>
<comment type="caution">
    <text evidence="1">The sequence shown here is derived from an EMBL/GenBank/DDBJ whole genome shotgun (WGS) entry which is preliminary data.</text>
</comment>
<gene>
    <name evidence="1" type="ORF">Dsin_010708</name>
</gene>
<protein>
    <submittedName>
        <fullName evidence="1">Uncharacterized protein</fullName>
    </submittedName>
</protein>
<dbReference type="PANTHER" id="PTHR36030:SF1">
    <property type="entry name" value="CALMODULIN-BINDING DOMAIN-CONTAINING PROTEIN"/>
    <property type="match status" value="1"/>
</dbReference>